<feature type="compositionally biased region" description="Low complexity" evidence="10">
    <location>
        <begin position="647"/>
        <end position="656"/>
    </location>
</feature>
<evidence type="ECO:0000256" key="5">
    <source>
        <dbReference type="ARBA" id="ARBA00023172"/>
    </source>
</evidence>
<feature type="compositionally biased region" description="Basic residues" evidence="10">
    <location>
        <begin position="75"/>
        <end position="87"/>
    </location>
</feature>
<feature type="compositionally biased region" description="Low complexity" evidence="10">
    <location>
        <begin position="473"/>
        <end position="484"/>
    </location>
</feature>
<dbReference type="GO" id="GO:0006260">
    <property type="term" value="P:DNA replication"/>
    <property type="evidence" value="ECO:0007669"/>
    <property type="project" value="InterPro"/>
</dbReference>
<keyword evidence="7 9" id="KW-0539">Nucleus</keyword>
<comment type="subunit">
    <text evidence="9">Forms a heterodimer with SLX1.</text>
</comment>
<dbReference type="CDD" id="cd22999">
    <property type="entry name" value="SAP_SLX4"/>
    <property type="match status" value="1"/>
</dbReference>
<evidence type="ECO:0000313" key="12">
    <source>
        <dbReference type="Proteomes" id="UP000756346"/>
    </source>
</evidence>
<feature type="compositionally biased region" description="Polar residues" evidence="10">
    <location>
        <begin position="583"/>
        <end position="593"/>
    </location>
</feature>
<evidence type="ECO:0000256" key="7">
    <source>
        <dbReference type="ARBA" id="ARBA00023242"/>
    </source>
</evidence>
<evidence type="ECO:0000256" key="9">
    <source>
        <dbReference type="HAMAP-Rule" id="MF_03110"/>
    </source>
</evidence>
<evidence type="ECO:0000256" key="2">
    <source>
        <dbReference type="ARBA" id="ARBA00006661"/>
    </source>
</evidence>
<feature type="compositionally biased region" description="Polar residues" evidence="10">
    <location>
        <begin position="457"/>
        <end position="470"/>
    </location>
</feature>
<comment type="PTM">
    <text evidence="9">Phosphorylated in response to DNA damage.</text>
</comment>
<proteinExistence type="inferred from homology"/>
<dbReference type="GO" id="GO:0006310">
    <property type="term" value="P:DNA recombination"/>
    <property type="evidence" value="ECO:0007669"/>
    <property type="project" value="UniProtKB-UniRule"/>
</dbReference>
<comment type="function">
    <text evidence="9">Regulatory subunit of the SLX1-SLX4 structure-specific endonuclease that resolves DNA secondary structures generated during DNA repair and recombination. Has endonuclease activity towards branched DNA substrates, introducing single-strand cuts in duplex DNA close to junctions with ss-DNA.</text>
</comment>
<feature type="region of interest" description="Disordered" evidence="10">
    <location>
        <begin position="25"/>
        <end position="46"/>
    </location>
</feature>
<sequence length="798" mass="86205">MESPPTSAQLVISSSPDLPALEDIIAKAPRKPPLRSGSRAAAIPLDARTTFTSAAEVLREAPEIDIETERITRSPARKPKPTQRMRQKQPAQPRERPTLGRAGSLGSLSPDEKPWQRYRSRQSSNNGSPSPSKSQAAPAPLMETANKSEVKAGSETVSRHFATKAESPPIDLTSADPEPSAVPLPPAGPRTFARRREWTPPPPDSVVVLDSESDNREVLSSAVKPSEEETRHKAVFQTLQDEFGCKAESSGAARSNVTPLEVLGKRKLIETVPMTGHGQRTSRSTSPTKPATARRKVRTITELATAPYAAPIEPEFDITVGHTRESLLGYLDQGGDVKALFEVQEAALAKAKDGKKPSKAPPKKPRKKNGKVVEVPILLSPSTALKQSSKQDFVFGTSSQLIMDDSPRALRELQLAIQASNKLDDEANPADDQPGLWHAGARDIDGSLLEFRYVGSTSQDPVRQSPSPQVGTAAVAAQSDSAPAKTVTESDDLSNRLVDESTMAPVPEETPVESVAGLGTKPRTPRKAKKPNYELLTDVQLARKIKTFGFKPIKRRSAMISLLDQCWESQHQTASSPGGARAMTTSASPQSPKEATPIKAGKGDGAVKRPRGRPKKVIEELPSGGKAKVKSPARTTAKASRAKKPATSKPLAPIEISDSDDIFDEQLSAPSTPREASSPEAVFSPSAAPLEISTGDEADLSLALSPTDNEEILFKHITNVVKSMARSTDPAEPSWHEKMLLYDPIVLEDFAAWLNSGELTKVGWDAEVAPSDVKKWCESKSVICLWKQNTRGKERKRY</sequence>
<dbReference type="InterPro" id="IPR027784">
    <property type="entry name" value="Slx4_ascomycetes"/>
</dbReference>
<evidence type="ECO:0000313" key="11">
    <source>
        <dbReference type="EMBL" id="KAH7034621.1"/>
    </source>
</evidence>
<dbReference type="InterPro" id="IPR018574">
    <property type="entry name" value="Structure-sp_endonuc_su_Slx4"/>
</dbReference>
<dbReference type="HAMAP" id="MF_03110">
    <property type="entry name" value="Endonuc_su_Slx4"/>
    <property type="match status" value="1"/>
</dbReference>
<dbReference type="Proteomes" id="UP000756346">
    <property type="component" value="Unassembled WGS sequence"/>
</dbReference>
<dbReference type="GO" id="GO:0006281">
    <property type="term" value="P:DNA repair"/>
    <property type="evidence" value="ECO:0007669"/>
    <property type="project" value="UniProtKB-UniRule"/>
</dbReference>
<dbReference type="Pfam" id="PF09494">
    <property type="entry name" value="Slx4"/>
    <property type="match status" value="1"/>
</dbReference>
<feature type="compositionally biased region" description="Low complexity" evidence="10">
    <location>
        <begin position="121"/>
        <end position="140"/>
    </location>
</feature>
<evidence type="ECO:0000256" key="4">
    <source>
        <dbReference type="ARBA" id="ARBA00022763"/>
    </source>
</evidence>
<evidence type="ECO:0000256" key="3">
    <source>
        <dbReference type="ARBA" id="ARBA00022553"/>
    </source>
</evidence>
<organism evidence="11 12">
    <name type="scientific">Microdochium trichocladiopsis</name>
    <dbReference type="NCBI Taxonomy" id="1682393"/>
    <lineage>
        <taxon>Eukaryota</taxon>
        <taxon>Fungi</taxon>
        <taxon>Dikarya</taxon>
        <taxon>Ascomycota</taxon>
        <taxon>Pezizomycotina</taxon>
        <taxon>Sordariomycetes</taxon>
        <taxon>Xylariomycetidae</taxon>
        <taxon>Xylariales</taxon>
        <taxon>Microdochiaceae</taxon>
        <taxon>Microdochium</taxon>
    </lineage>
</organism>
<feature type="region of interest" description="Disordered" evidence="10">
    <location>
        <begin position="457"/>
        <end position="531"/>
    </location>
</feature>
<keyword evidence="4 9" id="KW-0227">DNA damage</keyword>
<reference evidence="11" key="1">
    <citation type="journal article" date="2021" name="Nat. Commun.">
        <title>Genetic determinants of endophytism in the Arabidopsis root mycobiome.</title>
        <authorList>
            <person name="Mesny F."/>
            <person name="Miyauchi S."/>
            <person name="Thiergart T."/>
            <person name="Pickel B."/>
            <person name="Atanasova L."/>
            <person name="Karlsson M."/>
            <person name="Huettel B."/>
            <person name="Barry K.W."/>
            <person name="Haridas S."/>
            <person name="Chen C."/>
            <person name="Bauer D."/>
            <person name="Andreopoulos W."/>
            <person name="Pangilinan J."/>
            <person name="LaButti K."/>
            <person name="Riley R."/>
            <person name="Lipzen A."/>
            <person name="Clum A."/>
            <person name="Drula E."/>
            <person name="Henrissat B."/>
            <person name="Kohler A."/>
            <person name="Grigoriev I.V."/>
            <person name="Martin F.M."/>
            <person name="Hacquard S."/>
        </authorList>
    </citation>
    <scope>NUCLEOTIDE SEQUENCE</scope>
    <source>
        <strain evidence="11">MPI-CAGE-CH-0230</strain>
    </source>
</reference>
<feature type="region of interest" description="Disordered" evidence="10">
    <location>
        <begin position="267"/>
        <end position="295"/>
    </location>
</feature>
<comment type="caution">
    <text evidence="11">The sequence shown here is derived from an EMBL/GenBank/DDBJ whole genome shotgun (WGS) entry which is preliminary data.</text>
</comment>
<feature type="compositionally biased region" description="Basic residues" evidence="10">
    <location>
        <begin position="357"/>
        <end position="370"/>
    </location>
</feature>
<dbReference type="EMBL" id="JAGTJQ010000003">
    <property type="protein sequence ID" value="KAH7034621.1"/>
    <property type="molecule type" value="Genomic_DNA"/>
</dbReference>
<dbReference type="GO" id="GO:0033557">
    <property type="term" value="C:Slx1-Slx4 complex"/>
    <property type="evidence" value="ECO:0007669"/>
    <property type="project" value="UniProtKB-UniRule"/>
</dbReference>
<dbReference type="GO" id="GO:0017108">
    <property type="term" value="F:5'-flap endonuclease activity"/>
    <property type="evidence" value="ECO:0007669"/>
    <property type="project" value="InterPro"/>
</dbReference>
<comment type="similarity">
    <text evidence="2 9">Belongs to the SLX4 family.</text>
</comment>
<evidence type="ECO:0000256" key="8">
    <source>
        <dbReference type="ARBA" id="ARBA00029496"/>
    </source>
</evidence>
<name>A0A9P9BW17_9PEZI</name>
<protein>
    <recommendedName>
        <fullName evidence="8 9">Structure-specific endonuclease subunit SLX4</fullName>
    </recommendedName>
</protein>
<keyword evidence="3 9" id="KW-0597">Phosphoprotein</keyword>
<gene>
    <name evidence="9" type="primary">SLX4</name>
    <name evidence="11" type="ORF">B0I36DRAFT_316649</name>
</gene>
<feature type="region of interest" description="Disordered" evidence="10">
    <location>
        <begin position="59"/>
        <end position="231"/>
    </location>
</feature>
<dbReference type="OrthoDB" id="5349119at2759"/>
<keyword evidence="5 9" id="KW-0233">DNA recombination</keyword>
<evidence type="ECO:0000256" key="10">
    <source>
        <dbReference type="SAM" id="MobiDB-lite"/>
    </source>
</evidence>
<feature type="compositionally biased region" description="Polar residues" evidence="10">
    <location>
        <begin position="278"/>
        <end position="289"/>
    </location>
</feature>
<evidence type="ECO:0000256" key="1">
    <source>
        <dbReference type="ARBA" id="ARBA00004123"/>
    </source>
</evidence>
<comment type="subcellular location">
    <subcellularLocation>
        <location evidence="1 9">Nucleus</location>
    </subcellularLocation>
</comment>
<evidence type="ECO:0000256" key="6">
    <source>
        <dbReference type="ARBA" id="ARBA00023204"/>
    </source>
</evidence>
<dbReference type="AlphaFoldDB" id="A0A9P9BW17"/>
<keyword evidence="6 9" id="KW-0234">DNA repair</keyword>
<feature type="region of interest" description="Disordered" evidence="10">
    <location>
        <begin position="572"/>
        <end position="682"/>
    </location>
</feature>
<keyword evidence="12" id="KW-1185">Reference proteome</keyword>
<feature type="region of interest" description="Disordered" evidence="10">
    <location>
        <begin position="350"/>
        <end position="370"/>
    </location>
</feature>
<accession>A0A9P9BW17</accession>
<feature type="compositionally biased region" description="Basic and acidic residues" evidence="10">
    <location>
        <begin position="59"/>
        <end position="72"/>
    </location>
</feature>